<keyword evidence="2" id="KW-0808">Transferase</keyword>
<dbReference type="GO" id="GO:0003964">
    <property type="term" value="F:RNA-directed DNA polymerase activity"/>
    <property type="evidence" value="ECO:0007669"/>
    <property type="project" value="UniProtKB-KW"/>
</dbReference>
<keyword evidence="2" id="KW-0695">RNA-directed DNA polymerase</keyword>
<dbReference type="InterPro" id="IPR000477">
    <property type="entry name" value="RT_dom"/>
</dbReference>
<dbReference type="CDD" id="cd01646">
    <property type="entry name" value="RT_Bac_retron_I"/>
    <property type="match status" value="1"/>
</dbReference>
<dbReference type="EMBL" id="JAOPLU010000007">
    <property type="protein sequence ID" value="MDM5132839.1"/>
    <property type="molecule type" value="Genomic_DNA"/>
</dbReference>
<dbReference type="NCBIfam" id="NF041748">
    <property type="entry name" value="Drt3b"/>
    <property type="match status" value="1"/>
</dbReference>
<protein>
    <submittedName>
        <fullName evidence="2">RNA-directed DNA polymerase</fullName>
    </submittedName>
</protein>
<gene>
    <name evidence="2" type="ORF">OB962_17840</name>
</gene>
<dbReference type="SUPFAM" id="SSF56672">
    <property type="entry name" value="DNA/RNA polymerases"/>
    <property type="match status" value="1"/>
</dbReference>
<evidence type="ECO:0000313" key="2">
    <source>
        <dbReference type="EMBL" id="MDM5132839.1"/>
    </source>
</evidence>
<dbReference type="Pfam" id="PF00078">
    <property type="entry name" value="RVT_1"/>
    <property type="match status" value="1"/>
</dbReference>
<evidence type="ECO:0000259" key="1">
    <source>
        <dbReference type="PROSITE" id="PS50878"/>
    </source>
</evidence>
<dbReference type="InterPro" id="IPR043502">
    <property type="entry name" value="DNA/RNA_pol_sf"/>
</dbReference>
<name>A0ABT7QFW4_9GAMM</name>
<accession>A0ABT7QFW4</accession>
<keyword evidence="3" id="KW-1185">Reference proteome</keyword>
<feature type="domain" description="Reverse transcriptase" evidence="1">
    <location>
        <begin position="58"/>
        <end position="341"/>
    </location>
</feature>
<dbReference type="PROSITE" id="PS50878">
    <property type="entry name" value="RT_POL"/>
    <property type="match status" value="1"/>
</dbReference>
<sequence length="654" mass="76436">MSKFITLKKSDYNRVVLTDVLPYELPFIFTNEGFYHHIKCRKINKFLIDLIFSKKDKKPYEYLVKKDKDSNRRLYLIHPQSQVAFVELYRKYSNLISHLCARSSYSLRAASSIASVYYERDNNSSFSSYKDEGVEVHEKLQPKYASSFFTYKKYNFLYKFYDSYEFHKIEKGFHSLFKFDISKCFDSISTDMLLKALRTEDVSKIASNHYNFESEFINAIQDANYGRKHGIVIGPEFSRIFAEIILQSIDIKIHDRLQKKGIISGKDYQLRRYVDDYFLFFNSTVTKDEIFNIVKDELSEFKLYCNESKSHIISAPLITPVTSAKIEIQSELASLFELIEIQKEASSEIEDDDVPAHTISFIKTLKKFDLIANRHIRNIKCIVKNAAVDYSSITGYFFTLIKIKLVDIKNKTNNVSLDETKESLCRFLLIVLELSFFIYAMDMRVRSTFLISQIMLVIHDISTSHFTGEQIERISKKINDEARSTINYFLKNRPAFNLEILNLIIALKHIDPHGFILKHCFDDLIGLSDNLSNNKASYFELMIGLYYVNNNKEYAPSKRKIKKAILDLLENGDISTESETAHLFLDSIACPYLTNKFKDTLIKTVCLKHNYFTVDRTALLNDISSHNWFIDWEDSPRIIERLLHKKELRTPYGN</sequence>
<keyword evidence="2" id="KW-0548">Nucleotidyltransferase</keyword>
<dbReference type="RefSeq" id="WP_290042485.1">
    <property type="nucleotide sequence ID" value="NZ_JAOPLU010000007.1"/>
</dbReference>
<organism evidence="2 3">
    <name type="scientific">Aeromonas piscicola</name>
    <dbReference type="NCBI Taxonomy" id="600645"/>
    <lineage>
        <taxon>Bacteria</taxon>
        <taxon>Pseudomonadati</taxon>
        <taxon>Pseudomonadota</taxon>
        <taxon>Gammaproteobacteria</taxon>
        <taxon>Aeromonadales</taxon>
        <taxon>Aeromonadaceae</taxon>
        <taxon>Aeromonas</taxon>
    </lineage>
</organism>
<comment type="caution">
    <text evidence="2">The sequence shown here is derived from an EMBL/GenBank/DDBJ whole genome shotgun (WGS) entry which is preliminary data.</text>
</comment>
<evidence type="ECO:0000313" key="3">
    <source>
        <dbReference type="Proteomes" id="UP001168109"/>
    </source>
</evidence>
<proteinExistence type="predicted"/>
<dbReference type="Proteomes" id="UP001168109">
    <property type="component" value="Unassembled WGS sequence"/>
</dbReference>
<reference evidence="2" key="1">
    <citation type="submission" date="2024-05" db="EMBL/GenBank/DDBJ databases">
        <title>WGS of Aeromonas isolates.</title>
        <authorList>
            <person name="Lee H."/>
        </authorList>
    </citation>
    <scope>NUCLEOTIDE SEQUENCE</scope>
    <source>
        <strain evidence="2">LP308</strain>
    </source>
</reference>